<dbReference type="PROSITE" id="PS51898">
    <property type="entry name" value="TYR_RECOMBINASE"/>
    <property type="match status" value="1"/>
</dbReference>
<dbReference type="InterPro" id="IPR044068">
    <property type="entry name" value="CB"/>
</dbReference>
<proteinExistence type="predicted"/>
<accession>A0ABU2JID1</accession>
<evidence type="ECO:0000259" key="5">
    <source>
        <dbReference type="PROSITE" id="PS51898"/>
    </source>
</evidence>
<evidence type="ECO:0000313" key="8">
    <source>
        <dbReference type="Proteomes" id="UP001183176"/>
    </source>
</evidence>
<dbReference type="InterPro" id="IPR011010">
    <property type="entry name" value="DNA_brk_join_enz"/>
</dbReference>
<dbReference type="InterPro" id="IPR002104">
    <property type="entry name" value="Integrase_catalytic"/>
</dbReference>
<dbReference type="InterPro" id="IPR050090">
    <property type="entry name" value="Tyrosine_recombinase_XerCD"/>
</dbReference>
<dbReference type="Gene3D" id="1.10.150.130">
    <property type="match status" value="1"/>
</dbReference>
<gene>
    <name evidence="7" type="ORF">RM423_24295</name>
</gene>
<dbReference type="EMBL" id="JAVREH010000122">
    <property type="protein sequence ID" value="MDT0264478.1"/>
    <property type="molecule type" value="Genomic_DNA"/>
</dbReference>
<keyword evidence="3" id="KW-0233">DNA recombination</keyword>
<protein>
    <submittedName>
        <fullName evidence="7">Tyrosine-type recombinase/integrase</fullName>
    </submittedName>
</protein>
<evidence type="ECO:0000259" key="6">
    <source>
        <dbReference type="PROSITE" id="PS51900"/>
    </source>
</evidence>
<evidence type="ECO:0000256" key="4">
    <source>
        <dbReference type="PROSITE-ProRule" id="PRU01248"/>
    </source>
</evidence>
<evidence type="ECO:0000256" key="1">
    <source>
        <dbReference type="ARBA" id="ARBA00022908"/>
    </source>
</evidence>
<keyword evidence="1" id="KW-0229">DNA integration</keyword>
<keyword evidence="8" id="KW-1185">Reference proteome</keyword>
<dbReference type="InterPro" id="IPR013762">
    <property type="entry name" value="Integrase-like_cat_sf"/>
</dbReference>
<organism evidence="7 8">
    <name type="scientific">Jatrophihabitans lederbergiae</name>
    <dbReference type="NCBI Taxonomy" id="3075547"/>
    <lineage>
        <taxon>Bacteria</taxon>
        <taxon>Bacillati</taxon>
        <taxon>Actinomycetota</taxon>
        <taxon>Actinomycetes</taxon>
        <taxon>Jatrophihabitantales</taxon>
        <taxon>Jatrophihabitantaceae</taxon>
        <taxon>Jatrophihabitans</taxon>
    </lineage>
</organism>
<dbReference type="InterPro" id="IPR010998">
    <property type="entry name" value="Integrase_recombinase_N"/>
</dbReference>
<evidence type="ECO:0000256" key="3">
    <source>
        <dbReference type="ARBA" id="ARBA00023172"/>
    </source>
</evidence>
<feature type="domain" description="Core-binding (CB)" evidence="6">
    <location>
        <begin position="2"/>
        <end position="95"/>
    </location>
</feature>
<name>A0ABU2JID1_9ACTN</name>
<dbReference type="InterPro" id="IPR004107">
    <property type="entry name" value="Integrase_SAM-like_N"/>
</dbReference>
<evidence type="ECO:0000256" key="2">
    <source>
        <dbReference type="ARBA" id="ARBA00023125"/>
    </source>
</evidence>
<reference evidence="8" key="1">
    <citation type="submission" date="2023-07" db="EMBL/GenBank/DDBJ databases">
        <title>30 novel species of actinomycetes from the DSMZ collection.</title>
        <authorList>
            <person name="Nouioui I."/>
        </authorList>
    </citation>
    <scope>NUCLEOTIDE SEQUENCE [LARGE SCALE GENOMIC DNA]</scope>
    <source>
        <strain evidence="8">DSM 44399</strain>
    </source>
</reference>
<dbReference type="Pfam" id="PF00589">
    <property type="entry name" value="Phage_integrase"/>
    <property type="match status" value="1"/>
</dbReference>
<dbReference type="Pfam" id="PF02899">
    <property type="entry name" value="Phage_int_SAM_1"/>
    <property type="match status" value="1"/>
</dbReference>
<keyword evidence="2 4" id="KW-0238">DNA-binding</keyword>
<dbReference type="PANTHER" id="PTHR30349:SF81">
    <property type="entry name" value="TYROSINE RECOMBINASE XERC"/>
    <property type="match status" value="1"/>
</dbReference>
<feature type="domain" description="Tyr recombinase" evidence="5">
    <location>
        <begin position="119"/>
        <end position="304"/>
    </location>
</feature>
<comment type="caution">
    <text evidence="7">The sequence shown here is derived from an EMBL/GenBank/DDBJ whole genome shotgun (WGS) entry which is preliminary data.</text>
</comment>
<evidence type="ECO:0000313" key="7">
    <source>
        <dbReference type="EMBL" id="MDT0264478.1"/>
    </source>
</evidence>
<dbReference type="SUPFAM" id="SSF56349">
    <property type="entry name" value="DNA breaking-rejoining enzymes"/>
    <property type="match status" value="1"/>
</dbReference>
<dbReference type="PANTHER" id="PTHR30349">
    <property type="entry name" value="PHAGE INTEGRASE-RELATED"/>
    <property type="match status" value="1"/>
</dbReference>
<dbReference type="PROSITE" id="PS51900">
    <property type="entry name" value="CB"/>
    <property type="match status" value="1"/>
</dbReference>
<dbReference type="RefSeq" id="WP_311425615.1">
    <property type="nucleotide sequence ID" value="NZ_JAVREH010000122.1"/>
</dbReference>
<dbReference type="Gene3D" id="1.10.443.10">
    <property type="entry name" value="Intergrase catalytic core"/>
    <property type="match status" value="1"/>
</dbReference>
<sequence>MSDLAPLLQGFFTDKLIRQRQASPHTIAAYRDAITLLLGFVHQSTGRQPATLSITDLDAVTIGAFLQHLETNRGNTASTRNARLAAIHSLFRYAALRDPEHAALIQRVLAIPPKRLDRAIVSYLTRPECDALIAAPDRTSWLGRRDHALLLLAIQTGLRVSELTGLTCANVHLETGAHVRCHGKGRKDRCTPLTRPTVTVVRGWLAERRGSDNDPLFPSSRSGPLSRDAVQRRVTKHAKTARDHCPSLTAKTVTPHTLRHSCAMALLAGGVDVSVIALWLGHESTDVTQIYLHADMAIKERALTRLAPAGRGSAGRYKPPDKLLAFLDSL</sequence>
<dbReference type="Proteomes" id="UP001183176">
    <property type="component" value="Unassembled WGS sequence"/>
</dbReference>